<feature type="region of interest" description="Disordered" evidence="1">
    <location>
        <begin position="395"/>
        <end position="438"/>
    </location>
</feature>
<reference evidence="2" key="1">
    <citation type="journal article" date="2021" name="Evol. Appl.">
        <title>The genome of the Pyrenean desman and the effects of bottlenecks and inbreeding on the genomic landscape of an endangered species.</title>
        <authorList>
            <person name="Escoda L."/>
            <person name="Castresana J."/>
        </authorList>
    </citation>
    <scope>NUCLEOTIDE SEQUENCE</scope>
    <source>
        <strain evidence="2">IBE-C5619</strain>
    </source>
</reference>
<dbReference type="Proteomes" id="UP000700334">
    <property type="component" value="Unassembled WGS sequence"/>
</dbReference>
<feature type="region of interest" description="Disordered" evidence="1">
    <location>
        <begin position="115"/>
        <end position="167"/>
    </location>
</feature>
<name>A0A8J5ZWS7_GALPY</name>
<feature type="compositionally biased region" description="Basic and acidic residues" evidence="1">
    <location>
        <begin position="218"/>
        <end position="234"/>
    </location>
</feature>
<dbReference type="AlphaFoldDB" id="A0A8J5ZWS7"/>
<feature type="compositionally biased region" description="Pro residues" evidence="1">
    <location>
        <begin position="429"/>
        <end position="438"/>
    </location>
</feature>
<feature type="compositionally biased region" description="Low complexity" evidence="1">
    <location>
        <begin position="358"/>
        <end position="376"/>
    </location>
</feature>
<feature type="region of interest" description="Disordered" evidence="1">
    <location>
        <begin position="41"/>
        <end position="101"/>
    </location>
</feature>
<feature type="compositionally biased region" description="Low complexity" evidence="1">
    <location>
        <begin position="120"/>
        <end position="140"/>
    </location>
</feature>
<feature type="compositionally biased region" description="Low complexity" evidence="1">
    <location>
        <begin position="303"/>
        <end position="326"/>
    </location>
</feature>
<keyword evidence="3" id="KW-1185">Reference proteome</keyword>
<evidence type="ECO:0000313" key="3">
    <source>
        <dbReference type="Proteomes" id="UP000700334"/>
    </source>
</evidence>
<gene>
    <name evidence="2" type="ORF">J0S82_010709</name>
</gene>
<feature type="region of interest" description="Disordered" evidence="1">
    <location>
        <begin position="209"/>
        <end position="378"/>
    </location>
</feature>
<feature type="region of interest" description="Disordered" evidence="1">
    <location>
        <begin position="1"/>
        <end position="27"/>
    </location>
</feature>
<feature type="compositionally biased region" description="Low complexity" evidence="1">
    <location>
        <begin position="280"/>
        <end position="295"/>
    </location>
</feature>
<proteinExistence type="predicted"/>
<feature type="compositionally biased region" description="Basic residues" evidence="1">
    <location>
        <begin position="1"/>
        <end position="16"/>
    </location>
</feature>
<feature type="compositionally biased region" description="Low complexity" evidence="1">
    <location>
        <begin position="90"/>
        <end position="101"/>
    </location>
</feature>
<accession>A0A8J5ZWS7</accession>
<feature type="compositionally biased region" description="Gly residues" evidence="1">
    <location>
        <begin position="327"/>
        <end position="351"/>
    </location>
</feature>
<dbReference type="EMBL" id="JAGFMF010012068">
    <property type="protein sequence ID" value="KAG8508152.1"/>
    <property type="molecule type" value="Genomic_DNA"/>
</dbReference>
<evidence type="ECO:0000256" key="1">
    <source>
        <dbReference type="SAM" id="MobiDB-lite"/>
    </source>
</evidence>
<evidence type="ECO:0000313" key="2">
    <source>
        <dbReference type="EMBL" id="KAG8508152.1"/>
    </source>
</evidence>
<protein>
    <submittedName>
        <fullName evidence="2">Uncharacterized protein</fullName>
    </submittedName>
</protein>
<sequence length="438" mass="44617">MGRRARRTPGRRRSRQRGTAAGQPARRLLATRGRCGCAQESRLSLRTHQDAAGRGYGHSGHARCSSQTPRRAPGTQLQWPEEKDRLASWPQRAAPSPALARPSLTWAAPSSLSAAAQGGSCSHWPTSVSSTSRSSSPVSSFPCRDNRAQPHGWGAVGGTGHGGARGAGQDLVGGLAWAQLGQRGQGVVEQQQQAGAHIHRPVVSGVEGQGVRTGAVGGRHEGLEPERPAGREDGLSAGRRGPGQGGRAERGGKVGGRGRRGSPGPDAGGRQQALGEGRLVAVEAEQVAGAEAAQGHAERAEAQRAGGEMAGPPGAEGQEGQEVQAGEGRGVGDACGGARGQAGRRQAGGWGPRPHPAVPASASSTTASERPAATSSQWAVTRNLAASRDLRLGACAGPVRSPARGCVSASRSSSSCRPREMGQCSAAQAPPPRPSGRA</sequence>
<feature type="compositionally biased region" description="Gly residues" evidence="1">
    <location>
        <begin position="154"/>
        <end position="166"/>
    </location>
</feature>
<organism evidence="2 3">
    <name type="scientific">Galemys pyrenaicus</name>
    <name type="common">Iberian desman</name>
    <name type="synonym">Pyrenean desman</name>
    <dbReference type="NCBI Taxonomy" id="202257"/>
    <lineage>
        <taxon>Eukaryota</taxon>
        <taxon>Metazoa</taxon>
        <taxon>Chordata</taxon>
        <taxon>Craniata</taxon>
        <taxon>Vertebrata</taxon>
        <taxon>Euteleostomi</taxon>
        <taxon>Mammalia</taxon>
        <taxon>Eutheria</taxon>
        <taxon>Laurasiatheria</taxon>
        <taxon>Eulipotyphla</taxon>
        <taxon>Talpidae</taxon>
        <taxon>Galemys</taxon>
    </lineage>
</organism>
<comment type="caution">
    <text evidence="2">The sequence shown here is derived from an EMBL/GenBank/DDBJ whole genome shotgun (WGS) entry which is preliminary data.</text>
</comment>